<dbReference type="Proteomes" id="UP001153269">
    <property type="component" value="Unassembled WGS sequence"/>
</dbReference>
<dbReference type="EMBL" id="CADEAL010004403">
    <property type="protein sequence ID" value="CAB1458870.1"/>
    <property type="molecule type" value="Genomic_DNA"/>
</dbReference>
<keyword evidence="3" id="KW-1185">Reference proteome</keyword>
<proteinExistence type="predicted"/>
<evidence type="ECO:0000313" key="3">
    <source>
        <dbReference type="Proteomes" id="UP001153269"/>
    </source>
</evidence>
<feature type="region of interest" description="Disordered" evidence="1">
    <location>
        <begin position="76"/>
        <end position="110"/>
    </location>
</feature>
<sequence length="110" mass="11831">MLLLRQLKLPLLPLRGCAGDLEARLTGAQSHKGFISARINRTLQPSAESTAAAATELCGHRKELVARQPTIRDNISSNTVGLVSGSEESPLGRGDQTSEEDVIQYSLGKY</sequence>
<dbReference type="AlphaFoldDB" id="A0A9N7W0A2"/>
<reference evidence="2" key="1">
    <citation type="submission" date="2020-03" db="EMBL/GenBank/DDBJ databases">
        <authorList>
            <person name="Weist P."/>
        </authorList>
    </citation>
    <scope>NUCLEOTIDE SEQUENCE</scope>
</reference>
<comment type="caution">
    <text evidence="2">The sequence shown here is derived from an EMBL/GenBank/DDBJ whole genome shotgun (WGS) entry which is preliminary data.</text>
</comment>
<organism evidence="2 3">
    <name type="scientific">Pleuronectes platessa</name>
    <name type="common">European plaice</name>
    <dbReference type="NCBI Taxonomy" id="8262"/>
    <lineage>
        <taxon>Eukaryota</taxon>
        <taxon>Metazoa</taxon>
        <taxon>Chordata</taxon>
        <taxon>Craniata</taxon>
        <taxon>Vertebrata</taxon>
        <taxon>Euteleostomi</taxon>
        <taxon>Actinopterygii</taxon>
        <taxon>Neopterygii</taxon>
        <taxon>Teleostei</taxon>
        <taxon>Neoteleostei</taxon>
        <taxon>Acanthomorphata</taxon>
        <taxon>Carangaria</taxon>
        <taxon>Pleuronectiformes</taxon>
        <taxon>Pleuronectoidei</taxon>
        <taxon>Pleuronectidae</taxon>
        <taxon>Pleuronectes</taxon>
    </lineage>
</organism>
<evidence type="ECO:0000256" key="1">
    <source>
        <dbReference type="SAM" id="MobiDB-lite"/>
    </source>
</evidence>
<accession>A0A9N7W0A2</accession>
<name>A0A9N7W0A2_PLEPL</name>
<protein>
    <submittedName>
        <fullName evidence="2">Uncharacterized protein</fullName>
    </submittedName>
</protein>
<evidence type="ECO:0000313" key="2">
    <source>
        <dbReference type="EMBL" id="CAB1458870.1"/>
    </source>
</evidence>
<gene>
    <name evidence="2" type="ORF">PLEPLA_LOCUS46704</name>
</gene>